<dbReference type="EMBL" id="BDGG01000016">
    <property type="protein sequence ID" value="GAV07907.1"/>
    <property type="molecule type" value="Genomic_DNA"/>
</dbReference>
<feature type="region of interest" description="Disordered" evidence="1">
    <location>
        <begin position="1"/>
        <end position="25"/>
    </location>
</feature>
<dbReference type="OrthoDB" id="18978at2759"/>
<organism evidence="4 5">
    <name type="scientific">Ramazzottius varieornatus</name>
    <name type="common">Water bear</name>
    <name type="synonym">Tardigrade</name>
    <dbReference type="NCBI Taxonomy" id="947166"/>
    <lineage>
        <taxon>Eukaryota</taxon>
        <taxon>Metazoa</taxon>
        <taxon>Ecdysozoa</taxon>
        <taxon>Tardigrada</taxon>
        <taxon>Eutardigrada</taxon>
        <taxon>Parachela</taxon>
        <taxon>Hypsibioidea</taxon>
        <taxon>Ramazzottiidae</taxon>
        <taxon>Ramazzottius</taxon>
    </lineage>
</organism>
<evidence type="ECO:0000256" key="1">
    <source>
        <dbReference type="SAM" id="MobiDB-lite"/>
    </source>
</evidence>
<gene>
    <name evidence="4" type="primary">RvY_17687-1</name>
    <name evidence="4" type="synonym">RvY_17687.1</name>
    <name evidence="4" type="ORF">RvY_17687</name>
</gene>
<accession>A0A1D1W315</accession>
<feature type="domain" description="Interferon-related developmental regulator N-terminal" evidence="3">
    <location>
        <begin position="58"/>
        <end position="330"/>
    </location>
</feature>
<dbReference type="InterPro" id="IPR007701">
    <property type="entry name" value="Interferon-rel_develop_reg_N"/>
</dbReference>
<feature type="domain" description="Interferon-related developmental regulator C-terminal" evidence="2">
    <location>
        <begin position="375"/>
        <end position="424"/>
    </location>
</feature>
<evidence type="ECO:0008006" key="6">
    <source>
        <dbReference type="Google" id="ProtNLM"/>
    </source>
</evidence>
<evidence type="ECO:0000259" key="2">
    <source>
        <dbReference type="Pfam" id="PF04836"/>
    </source>
</evidence>
<dbReference type="InterPro" id="IPR006921">
    <property type="entry name" value="Interferon-rel_develop_reg_C"/>
</dbReference>
<dbReference type="Pfam" id="PF05004">
    <property type="entry name" value="IFRD"/>
    <property type="match status" value="1"/>
</dbReference>
<name>A0A1D1W315_RAMVA</name>
<dbReference type="PANTHER" id="PTHR12354:SF1">
    <property type="entry name" value="INTERFERON-RELATED DEVELOPMENTAL REGULATOR 1"/>
    <property type="match status" value="1"/>
</dbReference>
<dbReference type="PANTHER" id="PTHR12354">
    <property type="entry name" value="INTERFERON-RELATED DEVELOPMENTAL REGULATOR"/>
    <property type="match status" value="1"/>
</dbReference>
<dbReference type="Proteomes" id="UP000186922">
    <property type="component" value="Unassembled WGS sequence"/>
</dbReference>
<dbReference type="Pfam" id="PF04836">
    <property type="entry name" value="IFRD_C"/>
    <property type="match status" value="1"/>
</dbReference>
<sequence>MPKKGRRDGGKSPTKMISPVGEDEVASELGENIHSGSDAGTIDLEELEGSEGAVDTSSLLDHLEDKLKVSIENATDASAKTRETALAEISLGLERRYLFEFVLAREATLFDIVERSLRRGKSTEQILAARLCALLCIQLGADCMETYSKIRPLLLTVFCDVAVSPLSRAACAESLGIGSFIIDEEPEIFNDVVQRLSKTFSASYLNSDGASPQFSPEVYHLHTQSLLSWALLMTIASPSTQFAETTLHLRKLRDLLEVSDNDFRIAAGETIALMHEIIRLLPTAEARKMPDINQLCIRLRQLSTESSKYKSKKDKKLQRSSFRDILHSIEDESGTFQRVRFGKEVLALHTWSSTLQYEALCGVLRTGIITHLKGNPLLRDIFALGPPVLDELKVAAGSKVDKNLRQAQFEAENKARNQTRNQHRGNKAAGRAHDDDD</sequence>
<dbReference type="InterPro" id="IPR039777">
    <property type="entry name" value="IFRD"/>
</dbReference>
<dbReference type="STRING" id="947166.A0A1D1W315"/>
<proteinExistence type="predicted"/>
<protein>
    <recommendedName>
        <fullName evidence="6">Interferon-related developmental regulator N-terminal domain-containing protein</fullName>
    </recommendedName>
</protein>
<keyword evidence="5" id="KW-1185">Reference proteome</keyword>
<dbReference type="AlphaFoldDB" id="A0A1D1W315"/>
<feature type="region of interest" description="Disordered" evidence="1">
    <location>
        <begin position="405"/>
        <end position="437"/>
    </location>
</feature>
<comment type="caution">
    <text evidence="4">The sequence shown here is derived from an EMBL/GenBank/DDBJ whole genome shotgun (WGS) entry which is preliminary data.</text>
</comment>
<reference evidence="4 5" key="1">
    <citation type="journal article" date="2016" name="Nat. Commun.">
        <title>Extremotolerant tardigrade genome and improved radiotolerance of human cultured cells by tardigrade-unique protein.</title>
        <authorList>
            <person name="Hashimoto T."/>
            <person name="Horikawa D.D."/>
            <person name="Saito Y."/>
            <person name="Kuwahara H."/>
            <person name="Kozuka-Hata H."/>
            <person name="Shin-I T."/>
            <person name="Minakuchi Y."/>
            <person name="Ohishi K."/>
            <person name="Motoyama A."/>
            <person name="Aizu T."/>
            <person name="Enomoto A."/>
            <person name="Kondo K."/>
            <person name="Tanaka S."/>
            <person name="Hara Y."/>
            <person name="Koshikawa S."/>
            <person name="Sagara H."/>
            <person name="Miura T."/>
            <person name="Yokobori S."/>
            <person name="Miyagawa K."/>
            <person name="Suzuki Y."/>
            <person name="Kubo T."/>
            <person name="Oyama M."/>
            <person name="Kohara Y."/>
            <person name="Fujiyama A."/>
            <person name="Arakawa K."/>
            <person name="Katayama T."/>
            <person name="Toyoda A."/>
            <person name="Kunieda T."/>
        </authorList>
    </citation>
    <scope>NUCLEOTIDE SEQUENCE [LARGE SCALE GENOMIC DNA]</scope>
    <source>
        <strain evidence="4 5">YOKOZUNA-1</strain>
    </source>
</reference>
<evidence type="ECO:0000313" key="5">
    <source>
        <dbReference type="Proteomes" id="UP000186922"/>
    </source>
</evidence>
<evidence type="ECO:0000259" key="3">
    <source>
        <dbReference type="Pfam" id="PF05004"/>
    </source>
</evidence>
<evidence type="ECO:0000313" key="4">
    <source>
        <dbReference type="EMBL" id="GAV07907.1"/>
    </source>
</evidence>